<comment type="caution">
    <text evidence="3">The sequence shown here is derived from an EMBL/GenBank/DDBJ whole genome shotgun (WGS) entry which is preliminary data.</text>
</comment>
<proteinExistence type="predicted"/>
<sequence>MARVVTKYNPYTIQKLIQTSRVSTLQVVLVLGSISLLVGGLLWLISGNDVLFVLSFALVALGIYKRDYAIKHTRELRQSACDMVAEAVKQHDLSDKHNFWVNEWHAPIFAVFNPVNKKVFIGSVWSGQWELHDFSWVQRWESAAERSYSFAGSSSGSSKSQYYDPINGRSSGSHSTREYGVSMQGYDSPRVVLWVDDLSQPSRVLYVSTMHEAKEWCARIKLMFVDGRTSI</sequence>
<evidence type="ECO:0000313" key="3">
    <source>
        <dbReference type="EMBL" id="RRN44302.1"/>
    </source>
</evidence>
<protein>
    <submittedName>
        <fullName evidence="3">Uncharacterized protein</fullName>
    </submittedName>
</protein>
<dbReference type="RefSeq" id="WP_125096497.1">
    <property type="nucleotide sequence ID" value="NZ_RRUE01000002.1"/>
</dbReference>
<keyword evidence="2" id="KW-0812">Transmembrane</keyword>
<feature type="transmembrane region" description="Helical" evidence="2">
    <location>
        <begin position="51"/>
        <end position="68"/>
    </location>
</feature>
<name>A0A3R8MX29_9BURK</name>
<evidence type="ECO:0000313" key="4">
    <source>
        <dbReference type="Proteomes" id="UP000270261"/>
    </source>
</evidence>
<dbReference type="Proteomes" id="UP000270261">
    <property type="component" value="Unassembled WGS sequence"/>
</dbReference>
<keyword evidence="4" id="KW-1185">Reference proteome</keyword>
<keyword evidence="2" id="KW-0472">Membrane</keyword>
<feature type="region of interest" description="Disordered" evidence="1">
    <location>
        <begin position="150"/>
        <end position="176"/>
    </location>
</feature>
<keyword evidence="2" id="KW-1133">Transmembrane helix</keyword>
<feature type="transmembrane region" description="Helical" evidence="2">
    <location>
        <begin position="25"/>
        <end position="45"/>
    </location>
</feature>
<dbReference type="AlphaFoldDB" id="A0A3R8MX29"/>
<gene>
    <name evidence="3" type="ORF">EHV23_13340</name>
</gene>
<feature type="compositionally biased region" description="Low complexity" evidence="1">
    <location>
        <begin position="150"/>
        <end position="160"/>
    </location>
</feature>
<reference evidence="3 4" key="1">
    <citation type="submission" date="2018-11" db="EMBL/GenBank/DDBJ databases">
        <title>Genome sequencing of Lautropia sp. KCOM 2505 (= ChDC F240).</title>
        <authorList>
            <person name="Kook J.-K."/>
            <person name="Park S.-N."/>
            <person name="Lim Y.K."/>
        </authorList>
    </citation>
    <scope>NUCLEOTIDE SEQUENCE [LARGE SCALE GENOMIC DNA]</scope>
    <source>
        <strain evidence="3 4">KCOM 2505</strain>
    </source>
</reference>
<organism evidence="3 4">
    <name type="scientific">Lautropia dentalis</name>
    <dbReference type="NCBI Taxonomy" id="2490857"/>
    <lineage>
        <taxon>Bacteria</taxon>
        <taxon>Pseudomonadati</taxon>
        <taxon>Pseudomonadota</taxon>
        <taxon>Betaproteobacteria</taxon>
        <taxon>Burkholderiales</taxon>
        <taxon>Burkholderiaceae</taxon>
        <taxon>Lautropia</taxon>
    </lineage>
</organism>
<evidence type="ECO:0000256" key="1">
    <source>
        <dbReference type="SAM" id="MobiDB-lite"/>
    </source>
</evidence>
<dbReference type="EMBL" id="RRUE01000002">
    <property type="protein sequence ID" value="RRN44302.1"/>
    <property type="molecule type" value="Genomic_DNA"/>
</dbReference>
<accession>A0A3R8MX29</accession>
<evidence type="ECO:0000256" key="2">
    <source>
        <dbReference type="SAM" id="Phobius"/>
    </source>
</evidence>
<dbReference type="OrthoDB" id="9155950at2"/>